<keyword evidence="9" id="KW-1185">Reference proteome</keyword>
<dbReference type="EMBL" id="BOPH01000140">
    <property type="protein sequence ID" value="GIJ74557.1"/>
    <property type="molecule type" value="Genomic_DNA"/>
</dbReference>
<feature type="transmembrane region" description="Helical" evidence="6">
    <location>
        <begin position="223"/>
        <end position="245"/>
    </location>
</feature>
<dbReference type="InterPro" id="IPR000412">
    <property type="entry name" value="ABC_2_transport"/>
</dbReference>
<feature type="transmembrane region" description="Helical" evidence="6">
    <location>
        <begin position="20"/>
        <end position="40"/>
    </location>
</feature>
<proteinExistence type="inferred from homology"/>
<dbReference type="GO" id="GO:0043190">
    <property type="term" value="C:ATP-binding cassette (ABC) transporter complex"/>
    <property type="evidence" value="ECO:0007669"/>
    <property type="project" value="InterPro"/>
</dbReference>
<dbReference type="InterPro" id="IPR047817">
    <property type="entry name" value="ABC2_TM_bact-type"/>
</dbReference>
<evidence type="ECO:0000256" key="5">
    <source>
        <dbReference type="ARBA" id="ARBA00023251"/>
    </source>
</evidence>
<evidence type="ECO:0000313" key="8">
    <source>
        <dbReference type="EMBL" id="GIJ74557.1"/>
    </source>
</evidence>
<gene>
    <name evidence="8" type="ORF">Voc01_094740</name>
</gene>
<sequence>MTAFSALTRASYKANTRDTVTIFFTFAFPLIFLVIFGLIFRGQRVEETGNGYIDFIAPGVLAWGLANAAAFGVAFSLMQWRRDDLLRLIRLTPARLSEVVLARLIIAACIGISQCVLFIGVATIPLFGMRVSARWPLALPVMLLGIATFLGVGLIIGAVSKTPEAVSAIGNCVVIPMAFLSGAFIPVELMPDWLVTVSYFMPLRYVLDGLVYALAGAGDAGDYWISCGALVAFATVFTAIGLRLFRWDDEG</sequence>
<dbReference type="Pfam" id="PF01061">
    <property type="entry name" value="ABC2_membrane"/>
    <property type="match status" value="1"/>
</dbReference>
<feature type="transmembrane region" description="Helical" evidence="6">
    <location>
        <begin position="100"/>
        <end position="127"/>
    </location>
</feature>
<dbReference type="PRINTS" id="PR00164">
    <property type="entry name" value="ABC2TRNSPORT"/>
</dbReference>
<evidence type="ECO:0000259" key="7">
    <source>
        <dbReference type="PROSITE" id="PS51012"/>
    </source>
</evidence>
<name>A0A8J4A4T4_9ACTN</name>
<dbReference type="PIRSF" id="PIRSF006648">
    <property type="entry name" value="DrrB"/>
    <property type="match status" value="1"/>
</dbReference>
<organism evidence="8 9">
    <name type="scientific">Virgisporangium ochraceum</name>
    <dbReference type="NCBI Taxonomy" id="65505"/>
    <lineage>
        <taxon>Bacteria</taxon>
        <taxon>Bacillati</taxon>
        <taxon>Actinomycetota</taxon>
        <taxon>Actinomycetes</taxon>
        <taxon>Micromonosporales</taxon>
        <taxon>Micromonosporaceae</taxon>
        <taxon>Virgisporangium</taxon>
    </lineage>
</organism>
<evidence type="ECO:0000256" key="2">
    <source>
        <dbReference type="ARBA" id="ARBA00022692"/>
    </source>
</evidence>
<dbReference type="Proteomes" id="UP000635606">
    <property type="component" value="Unassembled WGS sequence"/>
</dbReference>
<comment type="subcellular location">
    <subcellularLocation>
        <location evidence="6">Cell membrane</location>
        <topology evidence="6">Multi-pass membrane protein</topology>
    </subcellularLocation>
    <subcellularLocation>
        <location evidence="1">Membrane</location>
        <topology evidence="1">Multi-pass membrane protein</topology>
    </subcellularLocation>
</comment>
<dbReference type="AlphaFoldDB" id="A0A8J4A4T4"/>
<feature type="transmembrane region" description="Helical" evidence="6">
    <location>
        <begin position="52"/>
        <end position="80"/>
    </location>
</feature>
<keyword evidence="4 6" id="KW-0472">Membrane</keyword>
<dbReference type="RefSeq" id="WP_203934361.1">
    <property type="nucleotide sequence ID" value="NZ_BOPH01000140.1"/>
</dbReference>
<protein>
    <recommendedName>
        <fullName evidence="6">Transport permease protein</fullName>
    </recommendedName>
</protein>
<dbReference type="PANTHER" id="PTHR43229">
    <property type="entry name" value="NODULATION PROTEIN J"/>
    <property type="match status" value="1"/>
</dbReference>
<evidence type="ECO:0000256" key="1">
    <source>
        <dbReference type="ARBA" id="ARBA00004141"/>
    </source>
</evidence>
<keyword evidence="5" id="KW-0046">Antibiotic resistance</keyword>
<dbReference type="GO" id="GO:0140359">
    <property type="term" value="F:ABC-type transporter activity"/>
    <property type="evidence" value="ECO:0007669"/>
    <property type="project" value="InterPro"/>
</dbReference>
<keyword evidence="6" id="KW-0813">Transport</keyword>
<feature type="transmembrane region" description="Helical" evidence="6">
    <location>
        <begin position="139"/>
        <end position="159"/>
    </location>
</feature>
<dbReference type="PROSITE" id="PS51012">
    <property type="entry name" value="ABC_TM2"/>
    <property type="match status" value="1"/>
</dbReference>
<dbReference type="PANTHER" id="PTHR43229:SF2">
    <property type="entry name" value="NODULATION PROTEIN J"/>
    <property type="match status" value="1"/>
</dbReference>
<keyword evidence="6" id="KW-1003">Cell membrane</keyword>
<dbReference type="InterPro" id="IPR013525">
    <property type="entry name" value="ABC2_TM"/>
</dbReference>
<evidence type="ECO:0000256" key="6">
    <source>
        <dbReference type="RuleBase" id="RU361157"/>
    </source>
</evidence>
<evidence type="ECO:0000256" key="3">
    <source>
        <dbReference type="ARBA" id="ARBA00022989"/>
    </source>
</evidence>
<evidence type="ECO:0000313" key="9">
    <source>
        <dbReference type="Proteomes" id="UP000635606"/>
    </source>
</evidence>
<feature type="transmembrane region" description="Helical" evidence="6">
    <location>
        <begin position="165"/>
        <end position="185"/>
    </location>
</feature>
<reference evidence="8" key="1">
    <citation type="submission" date="2021-01" db="EMBL/GenBank/DDBJ databases">
        <title>Whole genome shotgun sequence of Virgisporangium ochraceum NBRC 16418.</title>
        <authorList>
            <person name="Komaki H."/>
            <person name="Tamura T."/>
        </authorList>
    </citation>
    <scope>NUCLEOTIDE SEQUENCE</scope>
    <source>
        <strain evidence="8">NBRC 16418</strain>
    </source>
</reference>
<feature type="domain" description="ABC transmembrane type-2" evidence="7">
    <location>
        <begin position="20"/>
        <end position="248"/>
    </location>
</feature>
<comment type="similarity">
    <text evidence="6">Belongs to the ABC-2 integral membrane protein family.</text>
</comment>
<dbReference type="InterPro" id="IPR051784">
    <property type="entry name" value="Nod_factor_ABC_transporter"/>
</dbReference>
<accession>A0A8J4A4T4</accession>
<keyword evidence="3 6" id="KW-1133">Transmembrane helix</keyword>
<comment type="caution">
    <text evidence="8">The sequence shown here is derived from an EMBL/GenBank/DDBJ whole genome shotgun (WGS) entry which is preliminary data.</text>
</comment>
<keyword evidence="2 6" id="KW-0812">Transmembrane</keyword>
<evidence type="ECO:0000256" key="4">
    <source>
        <dbReference type="ARBA" id="ARBA00023136"/>
    </source>
</evidence>
<dbReference type="GO" id="GO:0046677">
    <property type="term" value="P:response to antibiotic"/>
    <property type="evidence" value="ECO:0007669"/>
    <property type="project" value="UniProtKB-KW"/>
</dbReference>